<comment type="caution">
    <text evidence="2">The sequence shown here is derived from an EMBL/GenBank/DDBJ whole genome shotgun (WGS) entry which is preliminary data.</text>
</comment>
<dbReference type="SUPFAM" id="SSF48726">
    <property type="entry name" value="Immunoglobulin"/>
    <property type="match status" value="1"/>
</dbReference>
<evidence type="ECO:0000259" key="1">
    <source>
        <dbReference type="PROSITE" id="PS50835"/>
    </source>
</evidence>
<protein>
    <recommendedName>
        <fullName evidence="1">Ig-like domain-containing protein</fullName>
    </recommendedName>
</protein>
<dbReference type="InterPro" id="IPR036179">
    <property type="entry name" value="Ig-like_dom_sf"/>
</dbReference>
<dbReference type="AlphaFoldDB" id="A0A922I9C3"/>
<dbReference type="CDD" id="cd00096">
    <property type="entry name" value="Ig"/>
    <property type="match status" value="1"/>
</dbReference>
<dbReference type="Gene3D" id="2.60.40.10">
    <property type="entry name" value="Immunoglobulins"/>
    <property type="match status" value="1"/>
</dbReference>
<evidence type="ECO:0000313" key="2">
    <source>
        <dbReference type="EMBL" id="KAH9522374.1"/>
    </source>
</evidence>
<dbReference type="PROSITE" id="PS50835">
    <property type="entry name" value="IG_LIKE"/>
    <property type="match status" value="1"/>
</dbReference>
<dbReference type="InterPro" id="IPR007110">
    <property type="entry name" value="Ig-like_dom"/>
</dbReference>
<name>A0A922I9C3_DERFA</name>
<reference evidence="2" key="2">
    <citation type="journal article" date="2022" name="Res Sq">
        <title>Comparative Genomics Reveals Insights into the Divergent Evolution of Astigmatic Mites and Household Pest Adaptations.</title>
        <authorList>
            <person name="Xiong Q."/>
            <person name="Wan A.T.-Y."/>
            <person name="Liu X.-Y."/>
            <person name="Fung C.S.-H."/>
            <person name="Xiao X."/>
            <person name="Malainual N."/>
            <person name="Hou J."/>
            <person name="Wang L."/>
            <person name="Wang M."/>
            <person name="Yang K."/>
            <person name="Cui Y."/>
            <person name="Leung E."/>
            <person name="Nong W."/>
            <person name="Shin S.-K."/>
            <person name="Au S."/>
            <person name="Jeong K.Y."/>
            <person name="Chew F.T."/>
            <person name="Hui J."/>
            <person name="Leung T.F."/>
            <person name="Tungtrongchitr A."/>
            <person name="Zhong N."/>
            <person name="Liu Z."/>
            <person name="Tsui S."/>
        </authorList>
    </citation>
    <scope>NUCLEOTIDE SEQUENCE</scope>
    <source>
        <strain evidence="2">Derf</strain>
        <tissue evidence="2">Whole organism</tissue>
    </source>
</reference>
<dbReference type="Proteomes" id="UP000790347">
    <property type="component" value="Unassembled WGS sequence"/>
</dbReference>
<dbReference type="EMBL" id="ASGP02000002">
    <property type="protein sequence ID" value="KAH9522374.1"/>
    <property type="molecule type" value="Genomic_DNA"/>
</dbReference>
<dbReference type="InterPro" id="IPR013783">
    <property type="entry name" value="Ig-like_fold"/>
</dbReference>
<feature type="domain" description="Ig-like" evidence="1">
    <location>
        <begin position="36"/>
        <end position="121"/>
    </location>
</feature>
<sequence length="189" mass="21682">MVIGFCATTTTTTTTGTTFHNNNKRNNRNRKVFVKNRIKLRCIIDSNPEPYRIRWLLNHRDITLLFVSNEYQLLDKNRTLLIDGGGGGGGGGSLGRKHEGKYQCSAYNKLGRGDSSELIISVLRISKEKNDKIPVLMNERNVPTSASLKQLKQNLYFQVDLSHWKQWIKVPQNIVFVFFWVTFNSNPFC</sequence>
<organism evidence="2 3">
    <name type="scientific">Dermatophagoides farinae</name>
    <name type="common">American house dust mite</name>
    <dbReference type="NCBI Taxonomy" id="6954"/>
    <lineage>
        <taxon>Eukaryota</taxon>
        <taxon>Metazoa</taxon>
        <taxon>Ecdysozoa</taxon>
        <taxon>Arthropoda</taxon>
        <taxon>Chelicerata</taxon>
        <taxon>Arachnida</taxon>
        <taxon>Acari</taxon>
        <taxon>Acariformes</taxon>
        <taxon>Sarcoptiformes</taxon>
        <taxon>Astigmata</taxon>
        <taxon>Psoroptidia</taxon>
        <taxon>Analgoidea</taxon>
        <taxon>Pyroglyphidae</taxon>
        <taxon>Dermatophagoidinae</taxon>
        <taxon>Dermatophagoides</taxon>
    </lineage>
</organism>
<reference evidence="2" key="1">
    <citation type="submission" date="2013-05" db="EMBL/GenBank/DDBJ databases">
        <authorList>
            <person name="Yim A.K.Y."/>
            <person name="Chan T.F."/>
            <person name="Ji K.M."/>
            <person name="Liu X.Y."/>
            <person name="Zhou J.W."/>
            <person name="Li R.Q."/>
            <person name="Yang K.Y."/>
            <person name="Li J."/>
            <person name="Li M."/>
            <person name="Law P.T.W."/>
            <person name="Wu Y.L."/>
            <person name="Cai Z.L."/>
            <person name="Qin H."/>
            <person name="Bao Y."/>
            <person name="Leung R.K.K."/>
            <person name="Ng P.K.S."/>
            <person name="Zou J."/>
            <person name="Zhong X.J."/>
            <person name="Ran P.X."/>
            <person name="Zhong N.S."/>
            <person name="Liu Z.G."/>
            <person name="Tsui S.K.W."/>
        </authorList>
    </citation>
    <scope>NUCLEOTIDE SEQUENCE</scope>
    <source>
        <strain evidence="2">Derf</strain>
        <tissue evidence="2">Whole organism</tissue>
    </source>
</reference>
<gene>
    <name evidence="2" type="ORF">DERF_005953</name>
</gene>
<dbReference type="Pfam" id="PF13927">
    <property type="entry name" value="Ig_3"/>
    <property type="match status" value="1"/>
</dbReference>
<keyword evidence="3" id="KW-1185">Reference proteome</keyword>
<proteinExistence type="predicted"/>
<accession>A0A922I9C3</accession>
<evidence type="ECO:0000313" key="3">
    <source>
        <dbReference type="Proteomes" id="UP000790347"/>
    </source>
</evidence>